<feature type="compositionally biased region" description="Basic and acidic residues" evidence="1">
    <location>
        <begin position="158"/>
        <end position="168"/>
    </location>
</feature>
<feature type="compositionally biased region" description="Low complexity" evidence="1">
    <location>
        <begin position="195"/>
        <end position="204"/>
    </location>
</feature>
<feature type="compositionally biased region" description="Basic and acidic residues" evidence="1">
    <location>
        <begin position="47"/>
        <end position="56"/>
    </location>
</feature>
<feature type="compositionally biased region" description="Polar residues" evidence="1">
    <location>
        <begin position="997"/>
        <end position="1006"/>
    </location>
</feature>
<feature type="compositionally biased region" description="Polar residues" evidence="1">
    <location>
        <begin position="340"/>
        <end position="350"/>
    </location>
</feature>
<feature type="compositionally biased region" description="Basic and acidic residues" evidence="1">
    <location>
        <begin position="389"/>
        <end position="399"/>
    </location>
</feature>
<feature type="compositionally biased region" description="Polar residues" evidence="1">
    <location>
        <begin position="282"/>
        <end position="291"/>
    </location>
</feature>
<dbReference type="Proteomes" id="UP001632037">
    <property type="component" value="Unassembled WGS sequence"/>
</dbReference>
<organism evidence="2 3">
    <name type="scientific">Phytophthora oleae</name>
    <dbReference type="NCBI Taxonomy" id="2107226"/>
    <lineage>
        <taxon>Eukaryota</taxon>
        <taxon>Sar</taxon>
        <taxon>Stramenopiles</taxon>
        <taxon>Oomycota</taxon>
        <taxon>Peronosporomycetes</taxon>
        <taxon>Peronosporales</taxon>
        <taxon>Peronosporaceae</taxon>
        <taxon>Phytophthora</taxon>
    </lineage>
</organism>
<evidence type="ECO:0008006" key="4">
    <source>
        <dbReference type="Google" id="ProtNLM"/>
    </source>
</evidence>
<gene>
    <name evidence="2" type="ORF">V7S43_018877</name>
</gene>
<evidence type="ECO:0000313" key="2">
    <source>
        <dbReference type="EMBL" id="KAL3656305.1"/>
    </source>
</evidence>
<accession>A0ABD3ETG1</accession>
<feature type="compositionally biased region" description="Basic and acidic residues" evidence="1">
    <location>
        <begin position="438"/>
        <end position="447"/>
    </location>
</feature>
<feature type="region of interest" description="Disordered" evidence="1">
    <location>
        <begin position="21"/>
        <end position="364"/>
    </location>
</feature>
<dbReference type="EMBL" id="JBIMZQ010000086">
    <property type="protein sequence ID" value="KAL3656305.1"/>
    <property type="molecule type" value="Genomic_DNA"/>
</dbReference>
<feature type="compositionally biased region" description="Polar residues" evidence="1">
    <location>
        <begin position="828"/>
        <end position="840"/>
    </location>
</feature>
<sequence length="1141" mass="126425">MSEQSQVALVKKSLPWLKRLQGDLDDDDSSDSCSLPADVTPKKTLRAKPDKKEPKTGRIKKKRPHQLKSESSDDASSEGSGDKKEKKRRLVKKPVKGRRNQSKSEESKVESSIATDSTKFLKGKRVGKLRASRATNDPNERISAIKLKGQQPARGLKATRDRMRERRAAQKASAAVDADVEDEGEPRRQRKVRPAATKETTAKATKSKRKVITSTKPDSKTEPVDSPTHAIGKVSDSVPDGKSVVEPAAVTKDVAVDLEKNEDDKTKVISPARADDKEESSVARNSPSKTVTAECDTKPSVVTNEPSSNLEASNTSVKIDDSEEVIKECTVRDSPEHTEASNGMSTIDNAETSKSEPVEPVMADPSPVLEATTELMKIEADGEGQPNAEKTESIRKTELLDTMPIPRKSPIKGELAAPSPRSEMTEAEEGQANFPTPKNEDAKKPTEEELLDNMPIPRKTKEEGSSAPSPCAPSFVIPKRTFPKTDAGFKATEHAGRAVPRPSPSKRSLNPPVAVRVPPQPPPQSSPTAEFIPPQRKRTKNPVPVKNAPFSPQDRALMRLSRKRNSIFMAAAELAAHSTDTMGSKKGPTTRMLGYEVYDVEGKTLSDLISRLTCATKREMASDRESFTTSFFGVSCLAPKAKGECSNSVVDECGANEPGAQKINCYEELCFERPEDREFYQRKMYGTAFVPQNVRGRITLIVRNARFERKSTGIRFNQDRDREEFAATLSKRYTFKKSVPRCDIPRENWLRLMRNQPGTVYLHYYNREDAERASQVFRDDDGQLLQIRLELKAGAKIKKRYSSASESRPEHTPRRSCSSERGAPEPSPLSSQHGSARNTPSWRRDRSSASYSDRNPRYDRGAPPPPLAPWPRGEDRYGPSVSGNKRLRAMLERRSRSRSRPKSFQRQRSDSYDRAGSETGGQGSIQPSGAGKLARIDGGNVNDGNNDTTGSPAQKRARTVPLSPRRSPISDQDRRVSEKKFEGGPEVHDTGEVKSTAEVSFSSPVGNSDGGDSRREMQRGRSPPRRWQQEPHNASPHPRRGSFSDNSRNRPTESTQYRSSQQQPPRNSSTQRPRSRSRPRTSSPGRRGRGGNNGDRYQERRGSRDYGRGDSYGNNGRMHDRGRGGYLNNNRGGGEKSRPSK</sequence>
<feature type="compositionally biased region" description="Basic and acidic residues" evidence="1">
    <location>
        <begin position="971"/>
        <end position="992"/>
    </location>
</feature>
<proteinExistence type="predicted"/>
<feature type="region of interest" description="Disordered" evidence="1">
    <location>
        <begin position="379"/>
        <end position="550"/>
    </location>
</feature>
<feature type="region of interest" description="Disordered" evidence="1">
    <location>
        <begin position="798"/>
        <end position="1141"/>
    </location>
</feature>
<feature type="compositionally biased region" description="Basic and acidic residues" evidence="1">
    <location>
        <begin position="318"/>
        <end position="339"/>
    </location>
</feature>
<evidence type="ECO:0000256" key="1">
    <source>
        <dbReference type="SAM" id="MobiDB-lite"/>
    </source>
</evidence>
<protein>
    <recommendedName>
        <fullName evidence="4">RRM domain-containing protein</fullName>
    </recommendedName>
</protein>
<feature type="compositionally biased region" description="Polar residues" evidence="1">
    <location>
        <begin position="300"/>
        <end position="317"/>
    </location>
</feature>
<evidence type="ECO:0000313" key="3">
    <source>
        <dbReference type="Proteomes" id="UP001632037"/>
    </source>
</evidence>
<feature type="compositionally biased region" description="Basic and acidic residues" evidence="1">
    <location>
        <begin position="254"/>
        <end position="281"/>
    </location>
</feature>
<feature type="compositionally biased region" description="Basic and acidic residues" evidence="1">
    <location>
        <begin position="907"/>
        <end position="916"/>
    </location>
</feature>
<reference evidence="2 3" key="1">
    <citation type="submission" date="2024-09" db="EMBL/GenBank/DDBJ databases">
        <title>Genome sequencing and assembly of Phytophthora oleae, isolate VK10A, causative agent of rot of olive drupes.</title>
        <authorList>
            <person name="Conti Taguali S."/>
            <person name="Riolo M."/>
            <person name="La Spada F."/>
            <person name="Cacciola S.O."/>
            <person name="Dionisio G."/>
        </authorList>
    </citation>
    <scope>NUCLEOTIDE SEQUENCE [LARGE SCALE GENOMIC DNA]</scope>
    <source>
        <strain evidence="2 3">VK10A</strain>
    </source>
</reference>
<feature type="compositionally biased region" description="Basic residues" evidence="1">
    <location>
        <begin position="895"/>
        <end position="905"/>
    </location>
</feature>
<feature type="compositionally biased region" description="Basic residues" evidence="1">
    <location>
        <begin position="57"/>
        <end position="66"/>
    </location>
</feature>
<keyword evidence="3" id="KW-1185">Reference proteome</keyword>
<feature type="compositionally biased region" description="Basic residues" evidence="1">
    <location>
        <begin position="85"/>
        <end position="101"/>
    </location>
</feature>
<feature type="compositionally biased region" description="Basic and acidic residues" evidence="1">
    <location>
        <begin position="1096"/>
        <end position="1108"/>
    </location>
</feature>
<feature type="compositionally biased region" description="Low complexity" evidence="1">
    <location>
        <begin position="937"/>
        <end position="950"/>
    </location>
</feature>
<feature type="compositionally biased region" description="Basic residues" evidence="1">
    <location>
        <begin position="121"/>
        <end position="131"/>
    </location>
</feature>
<feature type="compositionally biased region" description="Low complexity" evidence="1">
    <location>
        <begin position="1054"/>
        <end position="1072"/>
    </location>
</feature>
<name>A0ABD3ETG1_9STRA</name>
<comment type="caution">
    <text evidence="2">The sequence shown here is derived from an EMBL/GenBank/DDBJ whole genome shotgun (WGS) entry which is preliminary data.</text>
</comment>
<dbReference type="AlphaFoldDB" id="A0ABD3ETG1"/>